<evidence type="ECO:0000313" key="2">
    <source>
        <dbReference type="Proteomes" id="UP000032142"/>
    </source>
</evidence>
<gene>
    <name evidence="1" type="ORF">F383_39380</name>
</gene>
<dbReference type="AlphaFoldDB" id="A0A0B0MPM8"/>
<keyword evidence="2" id="KW-1185">Reference proteome</keyword>
<name>A0A0B0MPM8_GOSAR</name>
<proteinExistence type="predicted"/>
<organism evidence="1 2">
    <name type="scientific">Gossypium arboreum</name>
    <name type="common">Tree cotton</name>
    <name type="synonym">Gossypium nanking</name>
    <dbReference type="NCBI Taxonomy" id="29729"/>
    <lineage>
        <taxon>Eukaryota</taxon>
        <taxon>Viridiplantae</taxon>
        <taxon>Streptophyta</taxon>
        <taxon>Embryophyta</taxon>
        <taxon>Tracheophyta</taxon>
        <taxon>Spermatophyta</taxon>
        <taxon>Magnoliopsida</taxon>
        <taxon>eudicotyledons</taxon>
        <taxon>Gunneridae</taxon>
        <taxon>Pentapetalae</taxon>
        <taxon>rosids</taxon>
        <taxon>malvids</taxon>
        <taxon>Malvales</taxon>
        <taxon>Malvaceae</taxon>
        <taxon>Malvoideae</taxon>
        <taxon>Gossypium</taxon>
    </lineage>
</organism>
<accession>A0A0B0MPM8</accession>
<evidence type="ECO:0000313" key="1">
    <source>
        <dbReference type="EMBL" id="KHG02282.1"/>
    </source>
</evidence>
<sequence>MVKVAIFAYESEFTYGCECPNSFS</sequence>
<dbReference type="Proteomes" id="UP000032142">
    <property type="component" value="Unassembled WGS sequence"/>
</dbReference>
<dbReference type="EMBL" id="JRRC01255060">
    <property type="protein sequence ID" value="KHG02282.1"/>
    <property type="molecule type" value="Genomic_DNA"/>
</dbReference>
<protein>
    <submittedName>
        <fullName evidence="1">Uncharacterized protein</fullName>
    </submittedName>
</protein>
<reference evidence="2" key="1">
    <citation type="submission" date="2014-09" db="EMBL/GenBank/DDBJ databases">
        <authorList>
            <person name="Mudge J."/>
            <person name="Ramaraj T."/>
            <person name="Lindquist I.E."/>
            <person name="Bharti A.K."/>
            <person name="Sundararajan A."/>
            <person name="Cameron C.T."/>
            <person name="Woodward J.E."/>
            <person name="May G.D."/>
            <person name="Brubaker C."/>
            <person name="Broadhvest J."/>
            <person name="Wilkins T.A."/>
        </authorList>
    </citation>
    <scope>NUCLEOTIDE SEQUENCE</scope>
    <source>
        <strain evidence="2">cv. AKA8401</strain>
    </source>
</reference>
<comment type="caution">
    <text evidence="1">The sequence shown here is derived from an EMBL/GenBank/DDBJ whole genome shotgun (WGS) entry which is preliminary data.</text>
</comment>